<comment type="pathway">
    <text evidence="1 11">Metabolic intermediate biosynthesis; chorismate biosynthesis; chorismate from D-erythrose 4-phosphate and phosphoenolpyruvate: step 5/7.</text>
</comment>
<organism evidence="12 13">
    <name type="scientific">Parasphingopyxis marina</name>
    <dbReference type="NCBI Taxonomy" id="2761622"/>
    <lineage>
        <taxon>Bacteria</taxon>
        <taxon>Pseudomonadati</taxon>
        <taxon>Pseudomonadota</taxon>
        <taxon>Alphaproteobacteria</taxon>
        <taxon>Sphingomonadales</taxon>
        <taxon>Sphingomonadaceae</taxon>
        <taxon>Parasphingopyxis</taxon>
    </lineage>
</organism>
<dbReference type="GO" id="GO:0009423">
    <property type="term" value="P:chorismate biosynthetic process"/>
    <property type="evidence" value="ECO:0007669"/>
    <property type="project" value="UniProtKB-UniRule"/>
</dbReference>
<feature type="binding site" evidence="11">
    <location>
        <position position="76"/>
    </location>
    <ligand>
        <name>substrate</name>
    </ligand>
</feature>
<comment type="subcellular location">
    <subcellularLocation>
        <location evidence="11">Cytoplasm</location>
    </subcellularLocation>
</comment>
<comment type="function">
    <text evidence="11">Catalyzes the specific phosphorylation of the 3-hydroxyl group of shikimic acid using ATP as a cosubstrate.</text>
</comment>
<keyword evidence="4 11" id="KW-0028">Amino-acid biosynthesis</keyword>
<dbReference type="PANTHER" id="PTHR21087:SF16">
    <property type="entry name" value="SHIKIMATE KINASE 1, CHLOROPLASTIC"/>
    <property type="match status" value="1"/>
</dbReference>
<dbReference type="PRINTS" id="PR01100">
    <property type="entry name" value="SHIKIMTKNASE"/>
</dbReference>
<feature type="binding site" evidence="11">
    <location>
        <position position="136"/>
    </location>
    <ligand>
        <name>ATP</name>
        <dbReference type="ChEBI" id="CHEBI:30616"/>
    </ligand>
</feature>
<keyword evidence="11" id="KW-0479">Metal-binding</keyword>
<feature type="binding site" evidence="11">
    <location>
        <position position="155"/>
    </location>
    <ligand>
        <name>substrate</name>
    </ligand>
</feature>
<dbReference type="EMBL" id="JACJVJ010000002">
    <property type="protein sequence ID" value="MBC2778203.1"/>
    <property type="molecule type" value="Genomic_DNA"/>
</dbReference>
<dbReference type="RefSeq" id="WP_185801477.1">
    <property type="nucleotide sequence ID" value="NZ_JACJVJ010000002.1"/>
</dbReference>
<feature type="binding site" evidence="11">
    <location>
        <position position="52"/>
    </location>
    <ligand>
        <name>substrate</name>
    </ligand>
</feature>
<evidence type="ECO:0000256" key="6">
    <source>
        <dbReference type="ARBA" id="ARBA00022741"/>
    </source>
</evidence>
<keyword evidence="6 11" id="KW-0547">Nucleotide-binding</keyword>
<dbReference type="GO" id="GO:0009073">
    <property type="term" value="P:aromatic amino acid family biosynthetic process"/>
    <property type="evidence" value="ECO:0007669"/>
    <property type="project" value="UniProtKB-KW"/>
</dbReference>
<comment type="similarity">
    <text evidence="2 11">Belongs to the shikimate kinase family.</text>
</comment>
<comment type="cofactor">
    <cofactor evidence="11">
        <name>Mg(2+)</name>
        <dbReference type="ChEBI" id="CHEBI:18420"/>
    </cofactor>
    <text evidence="11">Binds 1 Mg(2+) ion per subunit.</text>
</comment>
<dbReference type="GO" id="GO:0008652">
    <property type="term" value="P:amino acid biosynthetic process"/>
    <property type="evidence" value="ECO:0007669"/>
    <property type="project" value="UniProtKB-KW"/>
</dbReference>
<feature type="binding site" evidence="11">
    <location>
        <position position="34"/>
    </location>
    <ligand>
        <name>Mg(2+)</name>
        <dbReference type="ChEBI" id="CHEBI:18420"/>
    </ligand>
</feature>
<dbReference type="NCBIfam" id="NF010552">
    <property type="entry name" value="PRK13946.1"/>
    <property type="match status" value="1"/>
</dbReference>
<evidence type="ECO:0000256" key="10">
    <source>
        <dbReference type="ARBA" id="ARBA00048567"/>
    </source>
</evidence>
<evidence type="ECO:0000313" key="13">
    <source>
        <dbReference type="Proteomes" id="UP000564378"/>
    </source>
</evidence>
<dbReference type="PROSITE" id="PS01128">
    <property type="entry name" value="SHIKIMATE_KINASE"/>
    <property type="match status" value="1"/>
</dbReference>
<keyword evidence="11" id="KW-0963">Cytoplasm</keyword>
<dbReference type="InterPro" id="IPR027417">
    <property type="entry name" value="P-loop_NTPase"/>
</dbReference>
<keyword evidence="13" id="KW-1185">Reference proteome</keyword>
<keyword evidence="11" id="KW-0460">Magnesium</keyword>
<dbReference type="GO" id="GO:0004765">
    <property type="term" value="F:shikimate kinase activity"/>
    <property type="evidence" value="ECO:0007669"/>
    <property type="project" value="UniProtKB-UniRule"/>
</dbReference>
<dbReference type="InterPro" id="IPR031322">
    <property type="entry name" value="Shikimate/glucono_kinase"/>
</dbReference>
<dbReference type="GO" id="GO:0005829">
    <property type="term" value="C:cytosol"/>
    <property type="evidence" value="ECO:0007669"/>
    <property type="project" value="TreeGrafter"/>
</dbReference>
<dbReference type="GO" id="GO:0000287">
    <property type="term" value="F:magnesium ion binding"/>
    <property type="evidence" value="ECO:0007669"/>
    <property type="project" value="UniProtKB-UniRule"/>
</dbReference>
<keyword evidence="7 11" id="KW-0418">Kinase</keyword>
<proteinExistence type="inferred from homology"/>
<evidence type="ECO:0000256" key="7">
    <source>
        <dbReference type="ARBA" id="ARBA00022777"/>
    </source>
</evidence>
<name>A0A842I0J3_9SPHN</name>
<evidence type="ECO:0000256" key="2">
    <source>
        <dbReference type="ARBA" id="ARBA00006997"/>
    </source>
</evidence>
<comment type="catalytic activity">
    <reaction evidence="10 11">
        <text>shikimate + ATP = 3-phosphoshikimate + ADP + H(+)</text>
        <dbReference type="Rhea" id="RHEA:13121"/>
        <dbReference type="ChEBI" id="CHEBI:15378"/>
        <dbReference type="ChEBI" id="CHEBI:30616"/>
        <dbReference type="ChEBI" id="CHEBI:36208"/>
        <dbReference type="ChEBI" id="CHEBI:145989"/>
        <dbReference type="ChEBI" id="CHEBI:456216"/>
        <dbReference type="EC" id="2.7.1.71"/>
    </reaction>
</comment>
<comment type="caution">
    <text evidence="11">Lacks conserved residue(s) required for the propagation of feature annotation.</text>
</comment>
<evidence type="ECO:0000256" key="11">
    <source>
        <dbReference type="HAMAP-Rule" id="MF_00109"/>
    </source>
</evidence>
<dbReference type="PANTHER" id="PTHR21087">
    <property type="entry name" value="SHIKIMATE KINASE"/>
    <property type="match status" value="1"/>
</dbReference>
<dbReference type="InterPro" id="IPR023000">
    <property type="entry name" value="Shikimate_kinase_CS"/>
</dbReference>
<evidence type="ECO:0000313" key="12">
    <source>
        <dbReference type="EMBL" id="MBC2778203.1"/>
    </source>
</evidence>
<comment type="subunit">
    <text evidence="11">Monomer.</text>
</comment>
<evidence type="ECO:0000256" key="4">
    <source>
        <dbReference type="ARBA" id="ARBA00022605"/>
    </source>
</evidence>
<dbReference type="Gene3D" id="3.40.50.300">
    <property type="entry name" value="P-loop containing nucleotide triphosphate hydrolases"/>
    <property type="match status" value="1"/>
</dbReference>
<dbReference type="AlphaFoldDB" id="A0A842I0J3"/>
<accession>A0A842I0J3</accession>
<dbReference type="InterPro" id="IPR000623">
    <property type="entry name" value="Shikimate_kinase/TSH1"/>
</dbReference>
<comment type="caution">
    <text evidence="12">The sequence shown here is derived from an EMBL/GenBank/DDBJ whole genome shotgun (WGS) entry which is preliminary data.</text>
</comment>
<keyword evidence="9 11" id="KW-0057">Aromatic amino acid biosynthesis</keyword>
<dbReference type="SUPFAM" id="SSF52540">
    <property type="entry name" value="P-loop containing nucleoside triphosphate hydrolases"/>
    <property type="match status" value="1"/>
</dbReference>
<evidence type="ECO:0000256" key="5">
    <source>
        <dbReference type="ARBA" id="ARBA00022679"/>
    </source>
</evidence>
<protein>
    <recommendedName>
        <fullName evidence="3 11">Shikimate kinase</fullName>
        <shortName evidence="11">SK</shortName>
        <ecNumber evidence="3 11">2.7.1.71</ecNumber>
    </recommendedName>
</protein>
<keyword evidence="5 11" id="KW-0808">Transferase</keyword>
<evidence type="ECO:0000256" key="3">
    <source>
        <dbReference type="ARBA" id="ARBA00012154"/>
    </source>
</evidence>
<dbReference type="Pfam" id="PF01202">
    <property type="entry name" value="SKI"/>
    <property type="match status" value="1"/>
</dbReference>
<evidence type="ECO:0000256" key="9">
    <source>
        <dbReference type="ARBA" id="ARBA00023141"/>
    </source>
</evidence>
<sequence length="186" mass="20652">MTHSPSEHSPAPAATRSHIDKPVVLVGLMGVGKSTIGRRLATRLGLPFIDSDDEIEKASGMTVGELFENYGEDYFRDGERRVIARLIDGAVKVIATGGGAFVQQETRELILKEAIAVWLDADIAVLTERVSRRNTRPLLRDTDPHMVLSELAEKRRPFYEQAQIHVRSNDGAHEETVERILEALAK</sequence>
<dbReference type="EC" id="2.7.1.71" evidence="3 11"/>
<dbReference type="CDD" id="cd00464">
    <property type="entry name" value="SK"/>
    <property type="match status" value="1"/>
</dbReference>
<keyword evidence="8 11" id="KW-0067">ATP-binding</keyword>
<dbReference type="Proteomes" id="UP000564378">
    <property type="component" value="Unassembled WGS sequence"/>
</dbReference>
<reference evidence="12 13" key="1">
    <citation type="submission" date="2020-08" db="EMBL/GenBank/DDBJ databases">
        <title>Draft genome sequence of Parasphingopyxis sp. GrpM-11.</title>
        <authorList>
            <person name="Oh J."/>
            <person name="Roh D.-H."/>
        </authorList>
    </citation>
    <scope>NUCLEOTIDE SEQUENCE [LARGE SCALE GENOMIC DNA]</scope>
    <source>
        <strain evidence="12 13">GrpM-11</strain>
    </source>
</reference>
<dbReference type="UniPathway" id="UPA00053">
    <property type="reaction ID" value="UER00088"/>
</dbReference>
<dbReference type="GO" id="GO:0005524">
    <property type="term" value="F:ATP binding"/>
    <property type="evidence" value="ECO:0007669"/>
    <property type="project" value="UniProtKB-UniRule"/>
</dbReference>
<dbReference type="HAMAP" id="MF_00109">
    <property type="entry name" value="Shikimate_kinase"/>
    <property type="match status" value="1"/>
</dbReference>
<gene>
    <name evidence="11" type="primary">aroK</name>
    <name evidence="12" type="ORF">H6P80_11305</name>
</gene>
<evidence type="ECO:0000256" key="8">
    <source>
        <dbReference type="ARBA" id="ARBA00022840"/>
    </source>
</evidence>
<feature type="binding site" evidence="11">
    <location>
        <begin position="30"/>
        <end position="35"/>
    </location>
    <ligand>
        <name>ATP</name>
        <dbReference type="ChEBI" id="CHEBI:30616"/>
    </ligand>
</feature>
<evidence type="ECO:0000256" key="1">
    <source>
        <dbReference type="ARBA" id="ARBA00004842"/>
    </source>
</evidence>
<feature type="binding site" evidence="11">
    <location>
        <position position="98"/>
    </location>
    <ligand>
        <name>substrate</name>
    </ligand>
</feature>